<dbReference type="EMBL" id="CALNXI010000081">
    <property type="protein sequence ID" value="CAH3018238.1"/>
    <property type="molecule type" value="Genomic_DNA"/>
</dbReference>
<proteinExistence type="predicted"/>
<dbReference type="Proteomes" id="UP001159427">
    <property type="component" value="Unassembled WGS sequence"/>
</dbReference>
<organism evidence="2 3">
    <name type="scientific">Porites evermanni</name>
    <dbReference type="NCBI Taxonomy" id="104178"/>
    <lineage>
        <taxon>Eukaryota</taxon>
        <taxon>Metazoa</taxon>
        <taxon>Cnidaria</taxon>
        <taxon>Anthozoa</taxon>
        <taxon>Hexacorallia</taxon>
        <taxon>Scleractinia</taxon>
        <taxon>Fungiina</taxon>
        <taxon>Poritidae</taxon>
        <taxon>Porites</taxon>
    </lineage>
</organism>
<feature type="non-terminal residue" evidence="2">
    <location>
        <position position="1"/>
    </location>
</feature>
<accession>A0ABN8LR95</accession>
<comment type="caution">
    <text evidence="2">The sequence shown here is derived from an EMBL/GenBank/DDBJ whole genome shotgun (WGS) entry which is preliminary data.</text>
</comment>
<feature type="compositionally biased region" description="Basic and acidic residues" evidence="1">
    <location>
        <begin position="1"/>
        <end position="10"/>
    </location>
</feature>
<feature type="compositionally biased region" description="Acidic residues" evidence="1">
    <location>
        <begin position="74"/>
        <end position="116"/>
    </location>
</feature>
<protein>
    <submittedName>
        <fullName evidence="2">Uncharacterized protein</fullName>
    </submittedName>
</protein>
<sequence>ECEVEHKVERQGAATTVQSCEDREDKEGEFSYDGNLWDLSNQDDALSFSLDTEGSMACNRATQAKPKMRSRQELEEEGEEEEDMEEVETEVENMECLEDPGLEDTENLIDEKEDDPDWHCQMEDKGDDDIDADDEETESTPMNNIRQDVMILIGHYVLIL</sequence>
<feature type="non-terminal residue" evidence="2">
    <location>
        <position position="160"/>
    </location>
</feature>
<gene>
    <name evidence="2" type="ORF">PEVE_00041986</name>
</gene>
<reference evidence="2 3" key="1">
    <citation type="submission" date="2022-05" db="EMBL/GenBank/DDBJ databases">
        <authorList>
            <consortium name="Genoscope - CEA"/>
            <person name="William W."/>
        </authorList>
    </citation>
    <scope>NUCLEOTIDE SEQUENCE [LARGE SCALE GENOMIC DNA]</scope>
</reference>
<feature type="region of interest" description="Disordered" evidence="1">
    <location>
        <begin position="1"/>
        <end position="28"/>
    </location>
</feature>
<evidence type="ECO:0000256" key="1">
    <source>
        <dbReference type="SAM" id="MobiDB-lite"/>
    </source>
</evidence>
<feature type="region of interest" description="Disordered" evidence="1">
    <location>
        <begin position="61"/>
        <end position="142"/>
    </location>
</feature>
<evidence type="ECO:0000313" key="3">
    <source>
        <dbReference type="Proteomes" id="UP001159427"/>
    </source>
</evidence>
<feature type="compositionally biased region" description="Acidic residues" evidence="1">
    <location>
        <begin position="125"/>
        <end position="138"/>
    </location>
</feature>
<keyword evidence="3" id="KW-1185">Reference proteome</keyword>
<evidence type="ECO:0000313" key="2">
    <source>
        <dbReference type="EMBL" id="CAH3018238.1"/>
    </source>
</evidence>
<name>A0ABN8LR95_9CNID</name>